<evidence type="ECO:0000256" key="4">
    <source>
        <dbReference type="ARBA" id="ARBA00023033"/>
    </source>
</evidence>
<dbReference type="PANTHER" id="PTHR42847:SF4">
    <property type="entry name" value="ALKANESULFONATE MONOOXYGENASE-RELATED"/>
    <property type="match status" value="1"/>
</dbReference>
<dbReference type="EC" id="1.-.-.-" evidence="6"/>
<dbReference type="EMBL" id="JAAXPE010000023">
    <property type="protein sequence ID" value="NKY87928.1"/>
    <property type="molecule type" value="Genomic_DNA"/>
</dbReference>
<keyword evidence="2" id="KW-0288">FMN</keyword>
<dbReference type="GO" id="GO:0008726">
    <property type="term" value="F:alkanesulfonate monooxygenase activity"/>
    <property type="evidence" value="ECO:0007669"/>
    <property type="project" value="TreeGrafter"/>
</dbReference>
<sequence length="300" mass="32065">MNPRVGFALPQLGPQAHEGHRIAWFARRVEDAGADSLWVGDRVFAATNPTVGYAGTDSFPREFHSVLDPFVTLGVAGAATSRVRLGTDVLIAPLYPPALLARSLTSIDVVSGGRLLVGLGIGWSPEEYAAAGVPFDRRGARLEETLDALQAIWTSDPAGYRGRYVSVPEHRRELGPVQRPHPPIHLGAYSPAGLARVGRRADGWLPVWRVAGPPGQGELLRQARAAVDTAARAAGRDPAAIETIVRLNAGRGTTVDEIVAALRTATAETGFQDYFVDLMYVAATVEQAADLARRVLDGVR</sequence>
<keyword evidence="3 6" id="KW-0560">Oxidoreductase</keyword>
<dbReference type="GO" id="GO:0046306">
    <property type="term" value="P:alkanesulfonate catabolic process"/>
    <property type="evidence" value="ECO:0007669"/>
    <property type="project" value="TreeGrafter"/>
</dbReference>
<dbReference type="Pfam" id="PF00296">
    <property type="entry name" value="Bac_luciferase"/>
    <property type="match status" value="1"/>
</dbReference>
<dbReference type="NCBIfam" id="TIGR03619">
    <property type="entry name" value="F420_Rv2161c"/>
    <property type="match status" value="1"/>
</dbReference>
<evidence type="ECO:0000256" key="3">
    <source>
        <dbReference type="ARBA" id="ARBA00023002"/>
    </source>
</evidence>
<comment type="caution">
    <text evidence="6">The sequence shown here is derived from an EMBL/GenBank/DDBJ whole genome shotgun (WGS) entry which is preliminary data.</text>
</comment>
<dbReference type="PANTHER" id="PTHR42847">
    <property type="entry name" value="ALKANESULFONATE MONOOXYGENASE"/>
    <property type="match status" value="1"/>
</dbReference>
<evidence type="ECO:0000313" key="6">
    <source>
        <dbReference type="EMBL" id="NKY87928.1"/>
    </source>
</evidence>
<dbReference type="InterPro" id="IPR019921">
    <property type="entry name" value="Lucif-like_OxRdtase_Rv2161c"/>
</dbReference>
<feature type="domain" description="Luciferase-like" evidence="5">
    <location>
        <begin position="18"/>
        <end position="270"/>
    </location>
</feature>
<proteinExistence type="predicted"/>
<dbReference type="InterPro" id="IPR011251">
    <property type="entry name" value="Luciferase-like_dom"/>
</dbReference>
<dbReference type="RefSeq" id="WP_040722160.1">
    <property type="nucleotide sequence ID" value="NZ_CAWPHS010000016.1"/>
</dbReference>
<gene>
    <name evidence="6" type="ORF">HGA07_20155</name>
</gene>
<dbReference type="InterPro" id="IPR036661">
    <property type="entry name" value="Luciferase-like_sf"/>
</dbReference>
<keyword evidence="7" id="KW-1185">Reference proteome</keyword>
<accession>A0A7X6M0D0</accession>
<name>A0A7X6M0D0_9NOCA</name>
<dbReference type="Gene3D" id="3.20.20.30">
    <property type="entry name" value="Luciferase-like domain"/>
    <property type="match status" value="1"/>
</dbReference>
<reference evidence="6 7" key="1">
    <citation type="submission" date="2020-04" db="EMBL/GenBank/DDBJ databases">
        <title>MicrobeNet Type strains.</title>
        <authorList>
            <person name="Nicholson A.C."/>
        </authorList>
    </citation>
    <scope>NUCLEOTIDE SEQUENCE [LARGE SCALE GENOMIC DNA]</scope>
    <source>
        <strain evidence="6 7">DSM 44445</strain>
    </source>
</reference>
<protein>
    <submittedName>
        <fullName evidence="6">TIGR03619 family F420-dependent LLM class oxidoreductase</fullName>
        <ecNumber evidence="6">1.-.-.-</ecNumber>
    </submittedName>
</protein>
<evidence type="ECO:0000259" key="5">
    <source>
        <dbReference type="Pfam" id="PF00296"/>
    </source>
</evidence>
<dbReference type="InterPro" id="IPR050172">
    <property type="entry name" value="SsuD_RutA_monooxygenase"/>
</dbReference>
<evidence type="ECO:0000256" key="2">
    <source>
        <dbReference type="ARBA" id="ARBA00022643"/>
    </source>
</evidence>
<dbReference type="AlphaFoldDB" id="A0A7X6M0D0"/>
<dbReference type="Proteomes" id="UP000523447">
    <property type="component" value="Unassembled WGS sequence"/>
</dbReference>
<keyword evidence="4" id="KW-0503">Monooxygenase</keyword>
<organism evidence="6 7">
    <name type="scientific">Nocardia veterana</name>
    <dbReference type="NCBI Taxonomy" id="132249"/>
    <lineage>
        <taxon>Bacteria</taxon>
        <taxon>Bacillati</taxon>
        <taxon>Actinomycetota</taxon>
        <taxon>Actinomycetes</taxon>
        <taxon>Mycobacteriales</taxon>
        <taxon>Nocardiaceae</taxon>
        <taxon>Nocardia</taxon>
    </lineage>
</organism>
<dbReference type="SUPFAM" id="SSF51679">
    <property type="entry name" value="Bacterial luciferase-like"/>
    <property type="match status" value="1"/>
</dbReference>
<keyword evidence="1" id="KW-0285">Flavoprotein</keyword>
<evidence type="ECO:0000313" key="7">
    <source>
        <dbReference type="Proteomes" id="UP000523447"/>
    </source>
</evidence>
<evidence type="ECO:0000256" key="1">
    <source>
        <dbReference type="ARBA" id="ARBA00022630"/>
    </source>
</evidence>